<feature type="region of interest" description="Disordered" evidence="1">
    <location>
        <begin position="43"/>
        <end position="109"/>
    </location>
</feature>
<evidence type="ECO:0000256" key="1">
    <source>
        <dbReference type="SAM" id="MobiDB-lite"/>
    </source>
</evidence>
<evidence type="ECO:0000313" key="2">
    <source>
        <dbReference type="EMBL" id="MBB5144305.1"/>
    </source>
</evidence>
<dbReference type="RefSeq" id="WP_183721006.1">
    <property type="nucleotide sequence ID" value="NZ_JACHGO010000007.1"/>
</dbReference>
<evidence type="ECO:0000313" key="3">
    <source>
        <dbReference type="Proteomes" id="UP000539075"/>
    </source>
</evidence>
<gene>
    <name evidence="2" type="ORF">HNQ38_002416</name>
</gene>
<reference evidence="2 3" key="1">
    <citation type="submission" date="2020-08" db="EMBL/GenBank/DDBJ databases">
        <title>Genomic Encyclopedia of Type Strains, Phase IV (KMG-IV): sequencing the most valuable type-strain genomes for metagenomic binning, comparative biology and taxonomic classification.</title>
        <authorList>
            <person name="Goeker M."/>
        </authorList>
    </citation>
    <scope>NUCLEOTIDE SEQUENCE [LARGE SCALE GENOMIC DNA]</scope>
    <source>
        <strain evidence="2 3">DSM 11275</strain>
    </source>
</reference>
<organism evidence="2 3">
    <name type="scientific">Desulfovibrio intestinalis</name>
    <dbReference type="NCBI Taxonomy" id="58621"/>
    <lineage>
        <taxon>Bacteria</taxon>
        <taxon>Pseudomonadati</taxon>
        <taxon>Thermodesulfobacteriota</taxon>
        <taxon>Desulfovibrionia</taxon>
        <taxon>Desulfovibrionales</taxon>
        <taxon>Desulfovibrionaceae</taxon>
        <taxon>Desulfovibrio</taxon>
    </lineage>
</organism>
<proteinExistence type="predicted"/>
<sequence length="109" mass="11448">MSVDATMAVLYAQTGMATSMVNAAAVGPQAAAAMSRVLAAEMARHEQQQITKTEAGDKAKLSPDADGGTPMPQFGSRRRKRPPPPPPDKDEAPRVPDSPLVGKLLNVKV</sequence>
<dbReference type="Proteomes" id="UP000539075">
    <property type="component" value="Unassembled WGS sequence"/>
</dbReference>
<keyword evidence="3" id="KW-1185">Reference proteome</keyword>
<name>A0A7W8FGY5_9BACT</name>
<feature type="compositionally biased region" description="Basic and acidic residues" evidence="1">
    <location>
        <begin position="54"/>
        <end position="63"/>
    </location>
</feature>
<comment type="caution">
    <text evidence="2">The sequence shown here is derived from an EMBL/GenBank/DDBJ whole genome shotgun (WGS) entry which is preliminary data.</text>
</comment>
<dbReference type="EMBL" id="JACHGO010000007">
    <property type="protein sequence ID" value="MBB5144305.1"/>
    <property type="molecule type" value="Genomic_DNA"/>
</dbReference>
<dbReference type="AlphaFoldDB" id="A0A7W8FGY5"/>
<accession>A0A7W8FGY5</accession>
<protein>
    <submittedName>
        <fullName evidence="2">Uncharacterized protein</fullName>
    </submittedName>
</protein>